<gene>
    <name evidence="9" type="ORF">BJ508DRAFT_411499</name>
</gene>
<evidence type="ECO:0000313" key="9">
    <source>
        <dbReference type="EMBL" id="RPA86329.1"/>
    </source>
</evidence>
<dbReference type="PANTHER" id="PTHR21227">
    <property type="entry name" value="TRNA-SPLICING ENDONUCLEASE SUBUNIT SEN2"/>
    <property type="match status" value="1"/>
</dbReference>
<dbReference type="InterPro" id="IPR006677">
    <property type="entry name" value="tRNA_intron_Endonuc_cat-like"/>
</dbReference>
<dbReference type="EC" id="4.6.1.16" evidence="4"/>
<feature type="active site" evidence="5">
    <location>
        <position position="320"/>
    </location>
</feature>
<sequence>MAESTAETPVSTSPKVAPQQPRKQQTKKPNYGIIHKDPLPLTITPTPELTLHNPLSVAHFLYSYFFAANNSHPVPLYTGTFNPLTSSVHITDERSVNDLWCRGFFGKGNLSRSEPTWLIRTQRRLGVIGADENLTSEEITERRRNERREFKAERARAEREKLEEILAREGKLTREQQMLAAQLEEDSKAASEDVDTSAVPDLSTLVAEPEARTNIEFENQEHLQLSLEEAFFLSFGLGSLQVLDPDTKKPLSPAQLLPLFRAHSYCPPLLQGVDPLQPDDPFLVSYAVYHHFRSLGWVVKSGIKFSVDFLLYNRGPVFSHAEFAVKILPAYEHPYYSSSHAGVARKQRAEKERTWSWLHAINRVCSQVKKTVILVYVEVPAPEQLEGKTVGEIMKLFRVKEVSLRRWLPTRNRD</sequence>
<dbReference type="Pfam" id="PF01974">
    <property type="entry name" value="tRNA_int_endo"/>
    <property type="match status" value="1"/>
</dbReference>
<evidence type="ECO:0000256" key="4">
    <source>
        <dbReference type="PIRNR" id="PIRNR011789"/>
    </source>
</evidence>
<dbReference type="InterPro" id="IPR006676">
    <property type="entry name" value="tRNA_splic"/>
</dbReference>
<name>A0A3N4IKF4_ASCIM</name>
<dbReference type="OrthoDB" id="10249562at2759"/>
<dbReference type="CDD" id="cd22363">
    <property type="entry name" value="tRNA-intron_lyase_C"/>
    <property type="match status" value="1"/>
</dbReference>
<proteinExistence type="inferred from homology"/>
<keyword evidence="2 4" id="KW-0819">tRNA processing</keyword>
<dbReference type="EMBL" id="ML119650">
    <property type="protein sequence ID" value="RPA86329.1"/>
    <property type="molecule type" value="Genomic_DNA"/>
</dbReference>
<comment type="function">
    <text evidence="4">Constitutes one of the two catalytic subunit of the tRNA-splicing endonuclease complex, a complex responsible for identification and cleavage of the splice sites in pre-tRNA. It cleaves pre-tRNA at the 5'- and 3'-splice sites to release the intron. The products are an intron and two tRNA half-molecules bearing 2',3'-cyclic phosphate and 5'-OH termini. There are no conserved sequences at the splice sites, but the intron is invariably located at the same site in the gene, placing the splice sites an invariant distance from the constant structural features of the tRNA body.</text>
</comment>
<dbReference type="PIRSF" id="PIRSF011789">
    <property type="entry name" value="tRNA_splic_SEN2"/>
    <property type="match status" value="1"/>
</dbReference>
<dbReference type="FunFam" id="3.40.1350.10:FF:000007">
    <property type="entry name" value="tRNA-splicing endonuclease subunit Sen2"/>
    <property type="match status" value="1"/>
</dbReference>
<reference evidence="9 10" key="1">
    <citation type="journal article" date="2018" name="Nat. Ecol. Evol.">
        <title>Pezizomycetes genomes reveal the molecular basis of ectomycorrhizal truffle lifestyle.</title>
        <authorList>
            <person name="Murat C."/>
            <person name="Payen T."/>
            <person name="Noel B."/>
            <person name="Kuo A."/>
            <person name="Morin E."/>
            <person name="Chen J."/>
            <person name="Kohler A."/>
            <person name="Krizsan K."/>
            <person name="Balestrini R."/>
            <person name="Da Silva C."/>
            <person name="Montanini B."/>
            <person name="Hainaut M."/>
            <person name="Levati E."/>
            <person name="Barry K.W."/>
            <person name="Belfiori B."/>
            <person name="Cichocki N."/>
            <person name="Clum A."/>
            <person name="Dockter R.B."/>
            <person name="Fauchery L."/>
            <person name="Guy J."/>
            <person name="Iotti M."/>
            <person name="Le Tacon F."/>
            <person name="Lindquist E.A."/>
            <person name="Lipzen A."/>
            <person name="Malagnac F."/>
            <person name="Mello A."/>
            <person name="Molinier V."/>
            <person name="Miyauchi S."/>
            <person name="Poulain J."/>
            <person name="Riccioni C."/>
            <person name="Rubini A."/>
            <person name="Sitrit Y."/>
            <person name="Splivallo R."/>
            <person name="Traeger S."/>
            <person name="Wang M."/>
            <person name="Zifcakova L."/>
            <person name="Wipf D."/>
            <person name="Zambonelli A."/>
            <person name="Paolocci F."/>
            <person name="Nowrousian M."/>
            <person name="Ottonello S."/>
            <person name="Baldrian P."/>
            <person name="Spatafora J.W."/>
            <person name="Henrissat B."/>
            <person name="Nagy L.G."/>
            <person name="Aury J.M."/>
            <person name="Wincker P."/>
            <person name="Grigoriev I.V."/>
            <person name="Bonfante P."/>
            <person name="Martin F.M."/>
        </authorList>
    </citation>
    <scope>NUCLEOTIDE SEQUENCE [LARGE SCALE GENOMIC DNA]</scope>
    <source>
        <strain evidence="9 10">RN42</strain>
    </source>
</reference>
<keyword evidence="3 4" id="KW-0456">Lyase</keyword>
<dbReference type="InterPro" id="IPR036167">
    <property type="entry name" value="tRNA_intron_Endo_cat-like_sf"/>
</dbReference>
<dbReference type="GO" id="GO:0000214">
    <property type="term" value="C:tRNA-intron endonuclease complex"/>
    <property type="evidence" value="ECO:0007669"/>
    <property type="project" value="UniProtKB-UniRule"/>
</dbReference>
<evidence type="ECO:0000256" key="2">
    <source>
        <dbReference type="ARBA" id="ARBA00022694"/>
    </source>
</evidence>
<evidence type="ECO:0000256" key="7">
    <source>
        <dbReference type="SAM" id="MobiDB-lite"/>
    </source>
</evidence>
<keyword evidence="6" id="KW-0175">Coiled coil</keyword>
<dbReference type="AlphaFoldDB" id="A0A3N4IKF4"/>
<dbReference type="SUPFAM" id="SSF53032">
    <property type="entry name" value="tRNA-intron endonuclease catalytic domain-like"/>
    <property type="match status" value="1"/>
</dbReference>
<evidence type="ECO:0000313" key="10">
    <source>
        <dbReference type="Proteomes" id="UP000275078"/>
    </source>
</evidence>
<dbReference type="STRING" id="1160509.A0A3N4IKF4"/>
<evidence type="ECO:0000256" key="5">
    <source>
        <dbReference type="PIRSR" id="PIRSR011789-1"/>
    </source>
</evidence>
<protein>
    <recommendedName>
        <fullName evidence="4">tRNA-splicing endonuclease subunit Sen2</fullName>
        <ecNumber evidence="4">4.6.1.16</ecNumber>
    </recommendedName>
</protein>
<dbReference type="Gene3D" id="3.40.1350.10">
    <property type="match status" value="1"/>
</dbReference>
<feature type="coiled-coil region" evidence="6">
    <location>
        <begin position="140"/>
        <end position="172"/>
    </location>
</feature>
<comment type="similarity">
    <text evidence="1 4">Belongs to the tRNA-intron endonuclease family.</text>
</comment>
<dbReference type="GO" id="GO:0000379">
    <property type="term" value="P:tRNA-type intron splice site recognition and cleavage"/>
    <property type="evidence" value="ECO:0007669"/>
    <property type="project" value="TreeGrafter"/>
</dbReference>
<dbReference type="GO" id="GO:0005737">
    <property type="term" value="C:cytoplasm"/>
    <property type="evidence" value="ECO:0007669"/>
    <property type="project" value="TreeGrafter"/>
</dbReference>
<dbReference type="GO" id="GO:0000213">
    <property type="term" value="F:tRNA-intron lyase activity"/>
    <property type="evidence" value="ECO:0007669"/>
    <property type="project" value="UniProtKB-UniRule"/>
</dbReference>
<evidence type="ECO:0000256" key="1">
    <source>
        <dbReference type="ARBA" id="ARBA00008078"/>
    </source>
</evidence>
<feature type="compositionally biased region" description="Low complexity" evidence="7">
    <location>
        <begin position="18"/>
        <end position="29"/>
    </location>
</feature>
<dbReference type="GO" id="GO:0003676">
    <property type="term" value="F:nucleic acid binding"/>
    <property type="evidence" value="ECO:0007669"/>
    <property type="project" value="InterPro"/>
</dbReference>
<organism evidence="9 10">
    <name type="scientific">Ascobolus immersus RN42</name>
    <dbReference type="NCBI Taxonomy" id="1160509"/>
    <lineage>
        <taxon>Eukaryota</taxon>
        <taxon>Fungi</taxon>
        <taxon>Dikarya</taxon>
        <taxon>Ascomycota</taxon>
        <taxon>Pezizomycotina</taxon>
        <taxon>Pezizomycetes</taxon>
        <taxon>Pezizales</taxon>
        <taxon>Ascobolaceae</taxon>
        <taxon>Ascobolus</taxon>
    </lineage>
</organism>
<feature type="active site" evidence="5">
    <location>
        <position position="370"/>
    </location>
</feature>
<keyword evidence="10" id="KW-1185">Reference proteome</keyword>
<feature type="active site" evidence="5">
    <location>
        <position position="312"/>
    </location>
</feature>
<dbReference type="Proteomes" id="UP000275078">
    <property type="component" value="Unassembled WGS sequence"/>
</dbReference>
<dbReference type="InterPro" id="IPR011856">
    <property type="entry name" value="tRNA_endonuc-like_dom_sf"/>
</dbReference>
<feature type="region of interest" description="Disordered" evidence="7">
    <location>
        <begin position="1"/>
        <end position="33"/>
    </location>
</feature>
<dbReference type="InterPro" id="IPR016589">
    <property type="entry name" value="tRNA_splic_SEN2"/>
</dbReference>
<feature type="compositionally biased region" description="Polar residues" evidence="7">
    <location>
        <begin position="1"/>
        <end position="14"/>
    </location>
</feature>
<evidence type="ECO:0000256" key="3">
    <source>
        <dbReference type="ARBA" id="ARBA00023239"/>
    </source>
</evidence>
<feature type="domain" description="tRNA intron endonuclease catalytic" evidence="8">
    <location>
        <begin position="282"/>
        <end position="378"/>
    </location>
</feature>
<accession>A0A3N4IKF4</accession>
<evidence type="ECO:0000256" key="6">
    <source>
        <dbReference type="SAM" id="Coils"/>
    </source>
</evidence>
<evidence type="ECO:0000259" key="8">
    <source>
        <dbReference type="Pfam" id="PF01974"/>
    </source>
</evidence>
<dbReference type="PANTHER" id="PTHR21227:SF0">
    <property type="entry name" value="TRNA-SPLICING ENDONUCLEASE SUBUNIT SEN2"/>
    <property type="match status" value="1"/>
</dbReference>